<sequence>MPKNEIASKIVPHLYLLLATVILIALVWYTIDIFLLAFAGILFAIIIRSLSQLIRRYSSIPNYLALTMVLITLTLIFIGTGLIVAPAVSNQMSQLYTDLPDAWNKFSNEFLTFVNGKTSIGNSQGISIPNTLAKVQDIPTKLGGIFTSTFGFIGNIFVILFFGIALAYQPEIYTTGLVNLFPKQRQHKVKEILNDTTETLQLWLAGKAFSMLIIGLLTWVGLWLLDIPLAFTLALLAALLSFIPNIGPIIAAIPAILLALLKSPMFALYAALLYLAIQTIESYLITPFIQQKSISLPPALIVFMQLIMSVLVGILGLTLATPLLAVISVVVKQTYLNED</sequence>
<accession>A0A378JMQ4</accession>
<dbReference type="GO" id="GO:0016020">
    <property type="term" value="C:membrane"/>
    <property type="evidence" value="ECO:0007669"/>
    <property type="project" value="UniProtKB-SubCell"/>
</dbReference>
<feature type="transmembrane region" description="Helical" evidence="6">
    <location>
        <begin position="202"/>
        <end position="225"/>
    </location>
</feature>
<evidence type="ECO:0000256" key="2">
    <source>
        <dbReference type="ARBA" id="ARBA00009773"/>
    </source>
</evidence>
<keyword evidence="8" id="KW-1185">Reference proteome</keyword>
<dbReference type="PANTHER" id="PTHR21716">
    <property type="entry name" value="TRANSMEMBRANE PROTEIN"/>
    <property type="match status" value="1"/>
</dbReference>
<comment type="similarity">
    <text evidence="2">Belongs to the autoinducer-2 exporter (AI-2E) (TC 2.A.86) family.</text>
</comment>
<proteinExistence type="inferred from homology"/>
<dbReference type="RefSeq" id="WP_115332181.1">
    <property type="nucleotide sequence ID" value="NZ_CAAAHP010000003.1"/>
</dbReference>
<feature type="transmembrane region" description="Helical" evidence="6">
    <location>
        <begin position="12"/>
        <end position="29"/>
    </location>
</feature>
<evidence type="ECO:0000256" key="5">
    <source>
        <dbReference type="ARBA" id="ARBA00023136"/>
    </source>
</evidence>
<keyword evidence="5 6" id="KW-0472">Membrane</keyword>
<feature type="transmembrane region" description="Helical" evidence="6">
    <location>
        <begin position="63"/>
        <end position="88"/>
    </location>
</feature>
<dbReference type="EMBL" id="UGOD01000001">
    <property type="protein sequence ID" value="STX52646.1"/>
    <property type="molecule type" value="Genomic_DNA"/>
</dbReference>
<dbReference type="GO" id="GO:0055085">
    <property type="term" value="P:transmembrane transport"/>
    <property type="evidence" value="ECO:0007669"/>
    <property type="project" value="TreeGrafter"/>
</dbReference>
<dbReference type="AlphaFoldDB" id="A0A378JMQ4"/>
<keyword evidence="3 6" id="KW-0812">Transmembrane</keyword>
<protein>
    <submittedName>
        <fullName evidence="7">Transporter, permease</fullName>
    </submittedName>
</protein>
<dbReference type="Proteomes" id="UP000254794">
    <property type="component" value="Unassembled WGS sequence"/>
</dbReference>
<gene>
    <name evidence="7" type="primary">tqsA</name>
    <name evidence="7" type="ORF">NCTC13316_02767</name>
</gene>
<comment type="subcellular location">
    <subcellularLocation>
        <location evidence="1">Membrane</location>
        <topology evidence="1">Multi-pass membrane protein</topology>
    </subcellularLocation>
</comment>
<feature type="transmembrane region" description="Helical" evidence="6">
    <location>
        <begin position="266"/>
        <end position="286"/>
    </location>
</feature>
<keyword evidence="4 6" id="KW-1133">Transmembrane helix</keyword>
<feature type="transmembrane region" description="Helical" evidence="6">
    <location>
        <begin position="231"/>
        <end position="259"/>
    </location>
</feature>
<evidence type="ECO:0000256" key="3">
    <source>
        <dbReference type="ARBA" id="ARBA00022692"/>
    </source>
</evidence>
<evidence type="ECO:0000256" key="6">
    <source>
        <dbReference type="SAM" id="Phobius"/>
    </source>
</evidence>
<evidence type="ECO:0000256" key="1">
    <source>
        <dbReference type="ARBA" id="ARBA00004141"/>
    </source>
</evidence>
<dbReference type="OrthoDB" id="5761230at2"/>
<feature type="transmembrane region" description="Helical" evidence="6">
    <location>
        <begin position="35"/>
        <end position="51"/>
    </location>
</feature>
<reference evidence="7 8" key="1">
    <citation type="submission" date="2018-06" db="EMBL/GenBank/DDBJ databases">
        <authorList>
            <consortium name="Pathogen Informatics"/>
            <person name="Doyle S."/>
        </authorList>
    </citation>
    <scope>NUCLEOTIDE SEQUENCE [LARGE SCALE GENOMIC DNA]</scope>
    <source>
        <strain evidence="7 8">NCTC13316</strain>
    </source>
</reference>
<organism evidence="7 8">
    <name type="scientific">Legionella busanensis</name>
    <dbReference type="NCBI Taxonomy" id="190655"/>
    <lineage>
        <taxon>Bacteria</taxon>
        <taxon>Pseudomonadati</taxon>
        <taxon>Pseudomonadota</taxon>
        <taxon>Gammaproteobacteria</taxon>
        <taxon>Legionellales</taxon>
        <taxon>Legionellaceae</taxon>
        <taxon>Legionella</taxon>
    </lineage>
</organism>
<dbReference type="PANTHER" id="PTHR21716:SF62">
    <property type="entry name" value="TRANSPORT PROTEIN YDBI-RELATED"/>
    <property type="match status" value="1"/>
</dbReference>
<evidence type="ECO:0000313" key="7">
    <source>
        <dbReference type="EMBL" id="STX52646.1"/>
    </source>
</evidence>
<dbReference type="Pfam" id="PF01594">
    <property type="entry name" value="AI-2E_transport"/>
    <property type="match status" value="1"/>
</dbReference>
<dbReference type="InterPro" id="IPR002549">
    <property type="entry name" value="AI-2E-like"/>
</dbReference>
<feature type="transmembrane region" description="Helical" evidence="6">
    <location>
        <begin position="306"/>
        <end position="331"/>
    </location>
</feature>
<name>A0A378JMQ4_9GAMM</name>
<evidence type="ECO:0000256" key="4">
    <source>
        <dbReference type="ARBA" id="ARBA00022989"/>
    </source>
</evidence>
<evidence type="ECO:0000313" key="8">
    <source>
        <dbReference type="Proteomes" id="UP000254794"/>
    </source>
</evidence>